<sequence>MTPASPLRPTPDPAAAPAPGAAQDRIALAGRDALRRAGGFALLGCSLWLVTVLAFFRSIIRIFS</sequence>
<dbReference type="EMBL" id="PDNU01000002">
    <property type="protein sequence ID" value="PHK96706.1"/>
    <property type="molecule type" value="Genomic_DNA"/>
</dbReference>
<feature type="region of interest" description="Disordered" evidence="1">
    <location>
        <begin position="1"/>
        <end position="20"/>
    </location>
</feature>
<comment type="caution">
    <text evidence="3">The sequence shown here is derived from an EMBL/GenBank/DDBJ whole genome shotgun (WGS) entry which is preliminary data.</text>
</comment>
<keyword evidence="2" id="KW-0472">Membrane</keyword>
<name>A0A2C7AHK5_9PROT</name>
<organism evidence="3 4">
    <name type="scientific">Teichococcus rhizosphaerae</name>
    <dbReference type="NCBI Taxonomy" id="1335062"/>
    <lineage>
        <taxon>Bacteria</taxon>
        <taxon>Pseudomonadati</taxon>
        <taxon>Pseudomonadota</taxon>
        <taxon>Alphaproteobacteria</taxon>
        <taxon>Acetobacterales</taxon>
        <taxon>Roseomonadaceae</taxon>
        <taxon>Roseomonas</taxon>
    </lineage>
</organism>
<dbReference type="AlphaFoldDB" id="A0A2C7AHK5"/>
<proteinExistence type="predicted"/>
<dbReference type="RefSeq" id="WP_099093851.1">
    <property type="nucleotide sequence ID" value="NZ_PDNU01000002.1"/>
</dbReference>
<evidence type="ECO:0000313" key="4">
    <source>
        <dbReference type="Proteomes" id="UP000223527"/>
    </source>
</evidence>
<keyword evidence="2" id="KW-0812">Transmembrane</keyword>
<evidence type="ECO:0000256" key="1">
    <source>
        <dbReference type="SAM" id="MobiDB-lite"/>
    </source>
</evidence>
<keyword evidence="2" id="KW-1133">Transmembrane helix</keyword>
<dbReference type="Proteomes" id="UP000223527">
    <property type="component" value="Unassembled WGS sequence"/>
</dbReference>
<protein>
    <submittedName>
        <fullName evidence="3">Uncharacterized protein</fullName>
    </submittedName>
</protein>
<evidence type="ECO:0000313" key="3">
    <source>
        <dbReference type="EMBL" id="PHK96706.1"/>
    </source>
</evidence>
<reference evidence="3 4" key="1">
    <citation type="submission" date="2017-10" db="EMBL/GenBank/DDBJ databases">
        <authorList>
            <person name="Banno H."/>
            <person name="Chua N.-H."/>
        </authorList>
    </citation>
    <scope>NUCLEOTIDE SEQUENCE [LARGE SCALE GENOMIC DNA]</scope>
    <source>
        <strain evidence="3 4">YW11</strain>
    </source>
</reference>
<feature type="compositionally biased region" description="Pro residues" evidence="1">
    <location>
        <begin position="1"/>
        <end position="16"/>
    </location>
</feature>
<keyword evidence="4" id="KW-1185">Reference proteome</keyword>
<feature type="transmembrane region" description="Helical" evidence="2">
    <location>
        <begin position="37"/>
        <end position="56"/>
    </location>
</feature>
<accession>A0A2C7AHK5</accession>
<gene>
    <name evidence="3" type="ORF">CR162_02025</name>
</gene>
<evidence type="ECO:0000256" key="2">
    <source>
        <dbReference type="SAM" id="Phobius"/>
    </source>
</evidence>